<feature type="transmembrane region" description="Helical" evidence="1">
    <location>
        <begin position="133"/>
        <end position="156"/>
    </location>
</feature>
<dbReference type="OrthoDB" id="10182at2157"/>
<feature type="transmembrane region" description="Helical" evidence="1">
    <location>
        <begin position="82"/>
        <end position="101"/>
    </location>
</feature>
<feature type="transmembrane region" description="Helical" evidence="1">
    <location>
        <begin position="188"/>
        <end position="206"/>
    </location>
</feature>
<proteinExistence type="predicted"/>
<keyword evidence="1" id="KW-1133">Transmembrane helix</keyword>
<evidence type="ECO:0000256" key="1">
    <source>
        <dbReference type="SAM" id="Phobius"/>
    </source>
</evidence>
<feature type="transmembrane region" description="Helical" evidence="1">
    <location>
        <begin position="215"/>
        <end position="232"/>
    </location>
</feature>
<dbReference type="PANTHER" id="PTHR14969:SF13">
    <property type="entry name" value="AT30094P"/>
    <property type="match status" value="1"/>
</dbReference>
<keyword evidence="1" id="KW-0812">Transmembrane</keyword>
<evidence type="ECO:0000313" key="4">
    <source>
        <dbReference type="Proteomes" id="UP000282323"/>
    </source>
</evidence>
<reference evidence="3 4" key="1">
    <citation type="submission" date="2018-10" db="EMBL/GenBank/DDBJ databases">
        <title>Natrarchaeobius chitinivorans gen. nov., sp. nov., and Natrarchaeobius haloalkaliphilus sp. nov., alkaliphilic, chitin-utilizing haloarchaea from hypersaline alkaline lakes.</title>
        <authorList>
            <person name="Sorokin D.Y."/>
            <person name="Elcheninov A.G."/>
            <person name="Kostrikina N.A."/>
            <person name="Bale N.J."/>
            <person name="Sinninghe Damste J.S."/>
            <person name="Khijniak T.V."/>
            <person name="Kublanov I.V."/>
            <person name="Toshchakov S.V."/>
        </authorList>
    </citation>
    <scope>NUCLEOTIDE SEQUENCE [LARGE SCALE GENOMIC DNA]</scope>
    <source>
        <strain evidence="3 4">AArcht4T</strain>
    </source>
</reference>
<dbReference type="RefSeq" id="WP_124197427.1">
    <property type="nucleotide sequence ID" value="NZ_REGA01000025.1"/>
</dbReference>
<comment type="caution">
    <text evidence="3">The sequence shown here is derived from an EMBL/GenBank/DDBJ whole genome shotgun (WGS) entry which is preliminary data.</text>
</comment>
<dbReference type="SUPFAM" id="SSF48317">
    <property type="entry name" value="Acid phosphatase/Vanadium-dependent haloperoxidase"/>
    <property type="match status" value="1"/>
</dbReference>
<dbReference type="PANTHER" id="PTHR14969">
    <property type="entry name" value="SPHINGOSINE-1-PHOSPHATE PHOSPHOHYDROLASE"/>
    <property type="match status" value="1"/>
</dbReference>
<name>A0A3N6LTF5_NATCH</name>
<gene>
    <name evidence="3" type="ORF">EA473_20565</name>
</gene>
<organism evidence="3 4">
    <name type="scientific">Natrarchaeobius chitinivorans</name>
    <dbReference type="NCBI Taxonomy" id="1679083"/>
    <lineage>
        <taxon>Archaea</taxon>
        <taxon>Methanobacteriati</taxon>
        <taxon>Methanobacteriota</taxon>
        <taxon>Stenosarchaea group</taxon>
        <taxon>Halobacteria</taxon>
        <taxon>Halobacteriales</taxon>
        <taxon>Natrialbaceae</taxon>
        <taxon>Natrarchaeobius</taxon>
    </lineage>
</organism>
<dbReference type="SMART" id="SM00014">
    <property type="entry name" value="acidPPc"/>
    <property type="match status" value="1"/>
</dbReference>
<dbReference type="Pfam" id="PF01569">
    <property type="entry name" value="PAP2"/>
    <property type="match status" value="1"/>
</dbReference>
<feature type="domain" description="Phosphatidic acid phosphatase type 2/haloperoxidase" evidence="2">
    <location>
        <begin position="79"/>
        <end position="203"/>
    </location>
</feature>
<dbReference type="InterPro" id="IPR000326">
    <property type="entry name" value="PAP2/HPO"/>
</dbReference>
<dbReference type="Proteomes" id="UP000282323">
    <property type="component" value="Unassembled WGS sequence"/>
</dbReference>
<sequence length="320" mass="32566">MDRGEAVLEAIQASLPDWLLVVAALVTRLGDVWVLITAGLVASWLLAWRGGVSDPGRSRLEDDAAGSTTPSASRSELGEGPWILGVVVGGLALVIVLKYTFALPRPTAVAAVPDALPSVLVSFYVSSVTIDGYAFPSGHAVGATVTYGLLATALGLGTLRSRLAVAAVVAGAVGLSRLVLVVHYPADVAAGFAIGLAYLVVVRSVLERVPTDRTTASFAVALGLAVIALVASGLSVRSIQYVALATGGLGGWLVGRPAPESGGVDRGWVGLSGVGLVGIGVFGGRLDVVASAALVGSLAVVPAVVFRRRSRRTHGDRPPR</sequence>
<keyword evidence="1" id="KW-0472">Membrane</keyword>
<dbReference type="Gene3D" id="1.20.144.10">
    <property type="entry name" value="Phosphatidic acid phosphatase type 2/haloperoxidase"/>
    <property type="match status" value="1"/>
</dbReference>
<dbReference type="InterPro" id="IPR036938">
    <property type="entry name" value="PAP2/HPO_sf"/>
</dbReference>
<evidence type="ECO:0000313" key="3">
    <source>
        <dbReference type="EMBL" id="RQG90704.1"/>
    </source>
</evidence>
<feature type="transmembrane region" description="Helical" evidence="1">
    <location>
        <begin position="108"/>
        <end position="127"/>
    </location>
</feature>
<feature type="transmembrane region" description="Helical" evidence="1">
    <location>
        <begin position="18"/>
        <end position="47"/>
    </location>
</feature>
<accession>A0A3N6LTF5</accession>
<dbReference type="EMBL" id="REGA01000025">
    <property type="protein sequence ID" value="RQG90704.1"/>
    <property type="molecule type" value="Genomic_DNA"/>
</dbReference>
<dbReference type="AlphaFoldDB" id="A0A3N6LTF5"/>
<protein>
    <submittedName>
        <fullName evidence="3">Phosphatase PAP2 family protein</fullName>
    </submittedName>
</protein>
<feature type="transmembrane region" description="Helical" evidence="1">
    <location>
        <begin position="289"/>
        <end position="306"/>
    </location>
</feature>
<feature type="transmembrane region" description="Helical" evidence="1">
    <location>
        <begin position="163"/>
        <end position="182"/>
    </location>
</feature>
<keyword evidence="4" id="KW-1185">Reference proteome</keyword>
<evidence type="ECO:0000259" key="2">
    <source>
        <dbReference type="SMART" id="SM00014"/>
    </source>
</evidence>